<dbReference type="InterPro" id="IPR006054">
    <property type="entry name" value="DnaQ"/>
</dbReference>
<evidence type="ECO:0000313" key="5">
    <source>
        <dbReference type="Proteomes" id="UP000095512"/>
    </source>
</evidence>
<dbReference type="InterPro" id="IPR013520">
    <property type="entry name" value="Ribonucl_H"/>
</dbReference>
<keyword evidence="3" id="KW-0808">Transferase</keyword>
<dbReference type="CDD" id="cd06127">
    <property type="entry name" value="DEDDh"/>
    <property type="match status" value="1"/>
</dbReference>
<dbReference type="Gene3D" id="3.30.420.10">
    <property type="entry name" value="Ribonuclease H-like superfamily/Ribonuclease H"/>
    <property type="match status" value="1"/>
</dbReference>
<protein>
    <submittedName>
        <fullName evidence="3">DNA polymerase III subunit epsilon</fullName>
        <ecNumber evidence="3">2.7.7.7</ecNumber>
    </submittedName>
</protein>
<dbReference type="GO" id="GO:0005829">
    <property type="term" value="C:cytosol"/>
    <property type="evidence" value="ECO:0007669"/>
    <property type="project" value="TreeGrafter"/>
</dbReference>
<gene>
    <name evidence="3" type="primary">polC_1</name>
    <name evidence="3" type="ORF">ERS852480_02388</name>
    <name evidence="4" type="ORF">NCTC11224_01724</name>
</gene>
<dbReference type="AlphaFoldDB" id="A0A174JPK8"/>
<evidence type="ECO:0000259" key="2">
    <source>
        <dbReference type="SMART" id="SM00479"/>
    </source>
</evidence>
<keyword evidence="1" id="KW-0378">Hydrolase</keyword>
<keyword evidence="3" id="KW-0548">Nucleotidyltransferase</keyword>
<evidence type="ECO:0000313" key="6">
    <source>
        <dbReference type="Proteomes" id="UP000251853"/>
    </source>
</evidence>
<evidence type="ECO:0000313" key="3">
    <source>
        <dbReference type="EMBL" id="CUO99100.1"/>
    </source>
</evidence>
<dbReference type="RefSeq" id="WP_022201301.1">
    <property type="nucleotide sequence ID" value="NZ_CATYWZ010000059.1"/>
</dbReference>
<evidence type="ECO:0000256" key="1">
    <source>
        <dbReference type="ARBA" id="ARBA00022839"/>
    </source>
</evidence>
<dbReference type="GO" id="GO:0003887">
    <property type="term" value="F:DNA-directed DNA polymerase activity"/>
    <property type="evidence" value="ECO:0007669"/>
    <property type="project" value="UniProtKB-EC"/>
</dbReference>
<dbReference type="Pfam" id="PF00929">
    <property type="entry name" value="RNase_T"/>
    <property type="match status" value="1"/>
</dbReference>
<dbReference type="Proteomes" id="UP000251853">
    <property type="component" value="Unassembled WGS sequence"/>
</dbReference>
<organism evidence="3 5">
    <name type="scientific">Enterocloster clostridioformis</name>
    <dbReference type="NCBI Taxonomy" id="1531"/>
    <lineage>
        <taxon>Bacteria</taxon>
        <taxon>Bacillati</taxon>
        <taxon>Bacillota</taxon>
        <taxon>Clostridia</taxon>
        <taxon>Lachnospirales</taxon>
        <taxon>Lachnospiraceae</taxon>
        <taxon>Enterocloster</taxon>
    </lineage>
</organism>
<keyword evidence="1" id="KW-0540">Nuclease</keyword>
<dbReference type="GO" id="GO:0003677">
    <property type="term" value="F:DNA binding"/>
    <property type="evidence" value="ECO:0007669"/>
    <property type="project" value="InterPro"/>
</dbReference>
<dbReference type="InterPro" id="IPR012337">
    <property type="entry name" value="RNaseH-like_sf"/>
</dbReference>
<sequence>MTNSYIALDLETTGLEARLEKITEIAALRVVDGRVEERFVTLVNPMRQLGERIRELTGITDDMVKDAPVIEDIIGDAVRFCGNLPLLGHNILFDYAFLKRAAVNSGLDFEREGIDTLGICRLFMPADVKRNLTCACSFYEVSQSTAHRAQADAEAAHGLYQAMMVRHGREHPEAFAAKPLIYKAKREQPPTKRQKEYLHDLLKCHRIDIAVQIDAMSRGEVSRMIDNIISRYGRMTRRISGEQKD</sequence>
<dbReference type="GO" id="GO:0008408">
    <property type="term" value="F:3'-5' exonuclease activity"/>
    <property type="evidence" value="ECO:0007669"/>
    <property type="project" value="TreeGrafter"/>
</dbReference>
<proteinExistence type="predicted"/>
<dbReference type="PANTHER" id="PTHR30231:SF41">
    <property type="entry name" value="DNA POLYMERASE III SUBUNIT EPSILON"/>
    <property type="match status" value="1"/>
</dbReference>
<dbReference type="EC" id="2.7.7.7" evidence="3"/>
<dbReference type="NCBIfam" id="TIGR00573">
    <property type="entry name" value="dnaq"/>
    <property type="match status" value="1"/>
</dbReference>
<dbReference type="Proteomes" id="UP000095512">
    <property type="component" value="Unassembled WGS sequence"/>
</dbReference>
<dbReference type="EMBL" id="UAVW01000004">
    <property type="protein sequence ID" value="SQB10403.1"/>
    <property type="molecule type" value="Genomic_DNA"/>
</dbReference>
<dbReference type="GO" id="GO:0045004">
    <property type="term" value="P:DNA replication proofreading"/>
    <property type="evidence" value="ECO:0007669"/>
    <property type="project" value="TreeGrafter"/>
</dbReference>
<dbReference type="EMBL" id="CZAB01000018">
    <property type="protein sequence ID" value="CUO99100.1"/>
    <property type="molecule type" value="Genomic_DNA"/>
</dbReference>
<name>A0A174JPK8_9FIRM</name>
<keyword evidence="1" id="KW-0269">Exonuclease</keyword>
<reference evidence="3 5" key="1">
    <citation type="submission" date="2015-09" db="EMBL/GenBank/DDBJ databases">
        <authorList>
            <consortium name="Pathogen Informatics"/>
        </authorList>
    </citation>
    <scope>NUCLEOTIDE SEQUENCE [LARGE SCALE GENOMIC DNA]</scope>
    <source>
        <strain evidence="3 5">2789STDY5834865</strain>
    </source>
</reference>
<dbReference type="FunFam" id="3.30.420.10:FF:000045">
    <property type="entry name" value="3'-5' exonuclease DinG"/>
    <property type="match status" value="1"/>
</dbReference>
<accession>A0A174JPK8</accession>
<feature type="domain" description="Exonuclease" evidence="2">
    <location>
        <begin position="4"/>
        <end position="169"/>
    </location>
</feature>
<dbReference type="SUPFAM" id="SSF53098">
    <property type="entry name" value="Ribonuclease H-like"/>
    <property type="match status" value="1"/>
</dbReference>
<dbReference type="PANTHER" id="PTHR30231">
    <property type="entry name" value="DNA POLYMERASE III SUBUNIT EPSILON"/>
    <property type="match status" value="1"/>
</dbReference>
<evidence type="ECO:0000313" key="4">
    <source>
        <dbReference type="EMBL" id="SQB10403.1"/>
    </source>
</evidence>
<dbReference type="SMART" id="SM00479">
    <property type="entry name" value="EXOIII"/>
    <property type="match status" value="1"/>
</dbReference>
<reference evidence="4 6" key="2">
    <citation type="submission" date="2018-06" db="EMBL/GenBank/DDBJ databases">
        <authorList>
            <consortium name="Pathogen Informatics"/>
            <person name="Doyle S."/>
        </authorList>
    </citation>
    <scope>NUCLEOTIDE SEQUENCE [LARGE SCALE GENOMIC DNA]</scope>
    <source>
        <strain evidence="4 6">NCTC11224</strain>
    </source>
</reference>
<dbReference type="InterPro" id="IPR036397">
    <property type="entry name" value="RNaseH_sf"/>
</dbReference>
<keyword evidence="6" id="KW-1185">Reference proteome</keyword>